<protein>
    <recommendedName>
        <fullName evidence="3">RteC protein</fullName>
    </recommendedName>
</protein>
<name>A0A5D0HF81_9FLAO</name>
<evidence type="ECO:0008006" key="3">
    <source>
        <dbReference type="Google" id="ProtNLM"/>
    </source>
</evidence>
<gene>
    <name evidence="1" type="ORF">FUA24_22055</name>
</gene>
<comment type="caution">
    <text evidence="1">The sequence shown here is derived from an EMBL/GenBank/DDBJ whole genome shotgun (WGS) entry which is preliminary data.</text>
</comment>
<keyword evidence="2" id="KW-1185">Reference proteome</keyword>
<evidence type="ECO:0000313" key="2">
    <source>
        <dbReference type="Proteomes" id="UP000323930"/>
    </source>
</evidence>
<accession>A0A5D0HF81</accession>
<proteinExistence type="predicted"/>
<organism evidence="1 2">
    <name type="scientific">Seonamhaeicola marinus</name>
    <dbReference type="NCBI Taxonomy" id="1912246"/>
    <lineage>
        <taxon>Bacteria</taxon>
        <taxon>Pseudomonadati</taxon>
        <taxon>Bacteroidota</taxon>
        <taxon>Flavobacteriia</taxon>
        <taxon>Flavobacteriales</taxon>
        <taxon>Flavobacteriaceae</taxon>
    </lineage>
</organism>
<dbReference type="Pfam" id="PF09357">
    <property type="entry name" value="RteC"/>
    <property type="match status" value="1"/>
</dbReference>
<dbReference type="InterPro" id="IPR018534">
    <property type="entry name" value="Tet_reg_excision_RteC"/>
</dbReference>
<evidence type="ECO:0000313" key="1">
    <source>
        <dbReference type="EMBL" id="TYA69975.1"/>
    </source>
</evidence>
<dbReference type="EMBL" id="VSDQ01000729">
    <property type="protein sequence ID" value="TYA69975.1"/>
    <property type="molecule type" value="Genomic_DNA"/>
</dbReference>
<sequence>MIPKEFRETLKVEREYKSYLEDIERSIEIITNPKGDNLPPETNHSLEELEKEAKASPEYQYEASICNKFKREYEALNKSNTYFLGCEFDTYEKTYQSRLKTFQIEYKDSKEHDFIHDELNKLIHFKLPNYLDIKLIKSIGYSVDRAKEYLIGILEDNDFTVTFSKEDNGTEKLSIKNNLRDLSISKIDNSKLKWNAKPTHLVELAMALIESKSVNIGKGVGEISEKKFYDYLANLFNIDKLYHEKYKADIRNRVKDETVFIPMLDSSLRKSILDRLK</sequence>
<reference evidence="1 2" key="1">
    <citation type="submission" date="2019-08" db="EMBL/GenBank/DDBJ databases">
        <title>Seonamhaeicola sediminis sp. nov., isolated from marine sediment.</title>
        <authorList>
            <person name="Cao W.R."/>
        </authorList>
    </citation>
    <scope>NUCLEOTIDE SEQUENCE [LARGE SCALE GENOMIC DNA]</scope>
    <source>
        <strain evidence="1 2">B011</strain>
    </source>
</reference>
<dbReference type="Proteomes" id="UP000323930">
    <property type="component" value="Unassembled WGS sequence"/>
</dbReference>
<dbReference type="RefSeq" id="WP_148545250.1">
    <property type="nucleotide sequence ID" value="NZ_VSDQ01000729.1"/>
</dbReference>
<dbReference type="AlphaFoldDB" id="A0A5D0HF81"/>
<dbReference type="OrthoDB" id="790983at2"/>